<dbReference type="FunFam" id="1.10.287.690:FF:000001">
    <property type="entry name" value="DNA polymerase"/>
    <property type="match status" value="1"/>
</dbReference>
<evidence type="ECO:0000256" key="2">
    <source>
        <dbReference type="ARBA" id="ARBA00004123"/>
    </source>
</evidence>
<dbReference type="PROSITE" id="PS00116">
    <property type="entry name" value="DNA_POLYMERASE_B"/>
    <property type="match status" value="1"/>
</dbReference>
<comment type="subcellular location">
    <subcellularLocation>
        <location evidence="2 20">Nucleus</location>
    </subcellularLocation>
</comment>
<dbReference type="Pfam" id="PF14260">
    <property type="entry name" value="zf-C4pol"/>
    <property type="match status" value="1"/>
</dbReference>
<evidence type="ECO:0000256" key="18">
    <source>
        <dbReference type="ARBA" id="ARBA00023242"/>
    </source>
</evidence>
<evidence type="ECO:0000313" key="25">
    <source>
        <dbReference type="EMBL" id="GMI46867.1"/>
    </source>
</evidence>
<feature type="region of interest" description="Disordered" evidence="21">
    <location>
        <begin position="190"/>
        <end position="210"/>
    </location>
</feature>
<evidence type="ECO:0000256" key="6">
    <source>
        <dbReference type="ARBA" id="ARBA00022695"/>
    </source>
</evidence>
<evidence type="ECO:0000256" key="20">
    <source>
        <dbReference type="RuleBase" id="RU000442"/>
    </source>
</evidence>
<dbReference type="InterPro" id="IPR006134">
    <property type="entry name" value="DNA-dir_DNA_pol_B_multi_dom"/>
</dbReference>
<dbReference type="InterPro" id="IPR006172">
    <property type="entry name" value="DNA-dir_DNA_pol_B"/>
</dbReference>
<evidence type="ECO:0000256" key="12">
    <source>
        <dbReference type="ARBA" id="ARBA00022833"/>
    </source>
</evidence>
<evidence type="ECO:0000256" key="13">
    <source>
        <dbReference type="ARBA" id="ARBA00022839"/>
    </source>
</evidence>
<keyword evidence="18 20" id="KW-0539">Nucleus</keyword>
<dbReference type="Gene3D" id="3.30.420.10">
    <property type="entry name" value="Ribonuclease H-like superfamily/Ribonuclease H"/>
    <property type="match status" value="1"/>
</dbReference>
<organism evidence="25 26">
    <name type="scientific">Triparma columacea</name>
    <dbReference type="NCBI Taxonomy" id="722753"/>
    <lineage>
        <taxon>Eukaryota</taxon>
        <taxon>Sar</taxon>
        <taxon>Stramenopiles</taxon>
        <taxon>Ochrophyta</taxon>
        <taxon>Bolidophyceae</taxon>
        <taxon>Parmales</taxon>
        <taxon>Triparmaceae</taxon>
        <taxon>Triparma</taxon>
    </lineage>
</organism>
<keyword evidence="13" id="KW-0269">Exonuclease</keyword>
<evidence type="ECO:0000256" key="16">
    <source>
        <dbReference type="ARBA" id="ARBA00023014"/>
    </source>
</evidence>
<dbReference type="InterPro" id="IPR042087">
    <property type="entry name" value="DNA_pol_B_thumb"/>
</dbReference>
<dbReference type="InterPro" id="IPR012337">
    <property type="entry name" value="RNaseH-like_sf"/>
</dbReference>
<dbReference type="OrthoDB" id="2414538at2759"/>
<dbReference type="PANTHER" id="PTHR10322">
    <property type="entry name" value="DNA POLYMERASE CATALYTIC SUBUNIT"/>
    <property type="match status" value="1"/>
</dbReference>
<dbReference type="GO" id="GO:0003677">
    <property type="term" value="F:DNA binding"/>
    <property type="evidence" value="ECO:0007669"/>
    <property type="project" value="UniProtKB-KW"/>
</dbReference>
<keyword evidence="14 20" id="KW-0239">DNA-directed DNA polymerase</keyword>
<dbReference type="InterPro" id="IPR036397">
    <property type="entry name" value="RNaseH_sf"/>
</dbReference>
<dbReference type="NCBIfam" id="TIGR00592">
    <property type="entry name" value="pol2"/>
    <property type="match status" value="1"/>
</dbReference>
<evidence type="ECO:0000256" key="10">
    <source>
        <dbReference type="ARBA" id="ARBA00022771"/>
    </source>
</evidence>
<comment type="similarity">
    <text evidence="3 20">Belongs to the DNA polymerase type-B family.</text>
</comment>
<evidence type="ECO:0000256" key="21">
    <source>
        <dbReference type="SAM" id="MobiDB-lite"/>
    </source>
</evidence>
<dbReference type="InterPro" id="IPR025687">
    <property type="entry name" value="Znf-C4pol"/>
</dbReference>
<dbReference type="InterPro" id="IPR006133">
    <property type="entry name" value="DNA-dir_DNA_pol_B_exonuc"/>
</dbReference>
<dbReference type="GO" id="GO:0043625">
    <property type="term" value="C:delta DNA polymerase complex"/>
    <property type="evidence" value="ECO:0007669"/>
    <property type="project" value="TreeGrafter"/>
</dbReference>
<feature type="domain" description="C4-type zinc-finger of DNA polymerase delta" evidence="24">
    <location>
        <begin position="1201"/>
        <end position="1273"/>
    </location>
</feature>
<keyword evidence="4 20" id="KW-0004">4Fe-4S</keyword>
<dbReference type="InterPro" id="IPR023211">
    <property type="entry name" value="DNA_pol_palm_dom_sf"/>
</dbReference>
<keyword evidence="6 20" id="KW-0548">Nucleotidyltransferase</keyword>
<dbReference type="Pfam" id="PF00136">
    <property type="entry name" value="DNA_pol_B"/>
    <property type="match status" value="1"/>
</dbReference>
<comment type="catalytic activity">
    <reaction evidence="19 20">
        <text>DNA(n) + a 2'-deoxyribonucleoside 5'-triphosphate = DNA(n+1) + diphosphate</text>
        <dbReference type="Rhea" id="RHEA:22508"/>
        <dbReference type="Rhea" id="RHEA-COMP:17339"/>
        <dbReference type="Rhea" id="RHEA-COMP:17340"/>
        <dbReference type="ChEBI" id="CHEBI:33019"/>
        <dbReference type="ChEBI" id="CHEBI:61560"/>
        <dbReference type="ChEBI" id="CHEBI:173112"/>
        <dbReference type="EC" id="2.7.7.7"/>
    </reaction>
</comment>
<dbReference type="Gene3D" id="1.10.132.60">
    <property type="entry name" value="DNA polymerase family B, C-terminal domain"/>
    <property type="match status" value="1"/>
</dbReference>
<dbReference type="GO" id="GO:0006287">
    <property type="term" value="P:base-excision repair, gap-filling"/>
    <property type="evidence" value="ECO:0007669"/>
    <property type="project" value="TreeGrafter"/>
</dbReference>
<dbReference type="PRINTS" id="PR00106">
    <property type="entry name" value="DNAPOLB"/>
</dbReference>
<keyword evidence="10 20" id="KW-0863">Zinc-finger</keyword>
<name>A0A9W7GJJ6_9STRA</name>
<evidence type="ECO:0000256" key="8">
    <source>
        <dbReference type="ARBA" id="ARBA00022722"/>
    </source>
</evidence>
<proteinExistence type="inferred from homology"/>
<dbReference type="GO" id="GO:0045004">
    <property type="term" value="P:DNA replication proofreading"/>
    <property type="evidence" value="ECO:0007669"/>
    <property type="project" value="TreeGrafter"/>
</dbReference>
<keyword evidence="15 20" id="KW-0408">Iron</keyword>
<keyword evidence="16 20" id="KW-0411">Iron-sulfur</keyword>
<dbReference type="Gene3D" id="3.90.1600.10">
    <property type="entry name" value="Palm domain of DNA polymerase"/>
    <property type="match status" value="1"/>
</dbReference>
<reference evidence="26" key="1">
    <citation type="journal article" date="2023" name="Commun. Biol.">
        <title>Genome analysis of Parmales, the sister group of diatoms, reveals the evolutionary specialization of diatoms from phago-mixotrophs to photoautotrophs.</title>
        <authorList>
            <person name="Ban H."/>
            <person name="Sato S."/>
            <person name="Yoshikawa S."/>
            <person name="Yamada K."/>
            <person name="Nakamura Y."/>
            <person name="Ichinomiya M."/>
            <person name="Sato N."/>
            <person name="Blanc-Mathieu R."/>
            <person name="Endo H."/>
            <person name="Kuwata A."/>
            <person name="Ogata H."/>
        </authorList>
    </citation>
    <scope>NUCLEOTIDE SEQUENCE [LARGE SCALE GENOMIC DNA]</scope>
</reference>
<evidence type="ECO:0000256" key="17">
    <source>
        <dbReference type="ARBA" id="ARBA00023125"/>
    </source>
</evidence>
<dbReference type="PANTHER" id="PTHR10322:SF23">
    <property type="entry name" value="DNA POLYMERASE DELTA CATALYTIC SUBUNIT"/>
    <property type="match status" value="1"/>
</dbReference>
<evidence type="ECO:0000256" key="15">
    <source>
        <dbReference type="ARBA" id="ARBA00023004"/>
    </source>
</evidence>
<evidence type="ECO:0000256" key="7">
    <source>
        <dbReference type="ARBA" id="ARBA00022705"/>
    </source>
</evidence>
<feature type="domain" description="DNA-directed DNA polymerase family B exonuclease" evidence="23">
    <location>
        <begin position="414"/>
        <end position="657"/>
    </location>
</feature>
<evidence type="ECO:0000256" key="1">
    <source>
        <dbReference type="ARBA" id="ARBA00001966"/>
    </source>
</evidence>
<dbReference type="GO" id="GO:0008270">
    <property type="term" value="F:zinc ion binding"/>
    <property type="evidence" value="ECO:0007669"/>
    <property type="project" value="UniProtKB-KW"/>
</dbReference>
<dbReference type="CDD" id="cd05777">
    <property type="entry name" value="DNA_polB_delta_exo"/>
    <property type="match status" value="1"/>
</dbReference>
<keyword evidence="12 20" id="KW-0862">Zinc</keyword>
<evidence type="ECO:0000256" key="5">
    <source>
        <dbReference type="ARBA" id="ARBA00022679"/>
    </source>
</evidence>
<evidence type="ECO:0000259" key="24">
    <source>
        <dbReference type="Pfam" id="PF14260"/>
    </source>
</evidence>
<dbReference type="InterPro" id="IPR017964">
    <property type="entry name" value="DNA-dir_DNA_pol_B_CS"/>
</dbReference>
<keyword evidence="26" id="KW-1185">Reference proteome</keyword>
<dbReference type="GO" id="GO:0006297">
    <property type="term" value="P:nucleotide-excision repair, DNA gap filling"/>
    <property type="evidence" value="ECO:0007669"/>
    <property type="project" value="TreeGrafter"/>
</dbReference>
<evidence type="ECO:0000256" key="11">
    <source>
        <dbReference type="ARBA" id="ARBA00022801"/>
    </source>
</evidence>
<evidence type="ECO:0000256" key="4">
    <source>
        <dbReference type="ARBA" id="ARBA00022485"/>
    </source>
</evidence>
<evidence type="ECO:0000259" key="22">
    <source>
        <dbReference type="Pfam" id="PF00136"/>
    </source>
</evidence>
<evidence type="ECO:0000256" key="9">
    <source>
        <dbReference type="ARBA" id="ARBA00022723"/>
    </source>
</evidence>
<keyword evidence="17 20" id="KW-0238">DNA-binding</keyword>
<dbReference type="SMART" id="SM00486">
    <property type="entry name" value="POLBc"/>
    <property type="match status" value="1"/>
</dbReference>
<dbReference type="Proteomes" id="UP001165065">
    <property type="component" value="Unassembled WGS sequence"/>
</dbReference>
<dbReference type="GO" id="GO:0008296">
    <property type="term" value="F:3'-5'-DNA exonuclease activity"/>
    <property type="evidence" value="ECO:0007669"/>
    <property type="project" value="TreeGrafter"/>
</dbReference>
<dbReference type="Gene3D" id="3.30.342.10">
    <property type="entry name" value="DNA Polymerase, chain B, domain 1"/>
    <property type="match status" value="1"/>
</dbReference>
<dbReference type="EMBL" id="BRYA01000316">
    <property type="protein sequence ID" value="GMI46867.1"/>
    <property type="molecule type" value="Genomic_DNA"/>
</dbReference>
<evidence type="ECO:0000256" key="3">
    <source>
        <dbReference type="ARBA" id="ARBA00005755"/>
    </source>
</evidence>
<evidence type="ECO:0000259" key="23">
    <source>
        <dbReference type="Pfam" id="PF03104"/>
    </source>
</evidence>
<dbReference type="CDD" id="cd05533">
    <property type="entry name" value="POLBc_delta"/>
    <property type="match status" value="1"/>
</dbReference>
<dbReference type="GO" id="GO:0000166">
    <property type="term" value="F:nucleotide binding"/>
    <property type="evidence" value="ECO:0007669"/>
    <property type="project" value="InterPro"/>
</dbReference>
<feature type="compositionally biased region" description="Basic and acidic residues" evidence="21">
    <location>
        <begin position="191"/>
        <end position="200"/>
    </location>
</feature>
<feature type="region of interest" description="Disordered" evidence="21">
    <location>
        <begin position="11"/>
        <end position="54"/>
    </location>
</feature>
<feature type="domain" description="DNA-directed DNA polymerase family B multifunctional" evidence="22">
    <location>
        <begin position="721"/>
        <end position="1162"/>
    </location>
</feature>
<dbReference type="FunFam" id="3.30.420.10:FF:000004">
    <property type="entry name" value="DNA polymerase"/>
    <property type="match status" value="1"/>
</dbReference>
<comment type="cofactor">
    <cofactor evidence="1 20">
        <name>[4Fe-4S] cluster</name>
        <dbReference type="ChEBI" id="CHEBI:49883"/>
    </cofactor>
</comment>
<evidence type="ECO:0000256" key="19">
    <source>
        <dbReference type="ARBA" id="ARBA00049244"/>
    </source>
</evidence>
<keyword evidence="9 20" id="KW-0479">Metal-binding</keyword>
<dbReference type="EC" id="2.7.7.7" evidence="20"/>
<keyword evidence="11" id="KW-0378">Hydrolase</keyword>
<dbReference type="Pfam" id="PF03104">
    <property type="entry name" value="DNA_pol_B_exo1"/>
    <property type="match status" value="1"/>
</dbReference>
<dbReference type="GO" id="GO:0051539">
    <property type="term" value="F:4 iron, 4 sulfur cluster binding"/>
    <property type="evidence" value="ECO:0007669"/>
    <property type="project" value="UniProtKB-KW"/>
</dbReference>
<evidence type="ECO:0000313" key="26">
    <source>
        <dbReference type="Proteomes" id="UP001165065"/>
    </source>
</evidence>
<dbReference type="InterPro" id="IPR043502">
    <property type="entry name" value="DNA/RNA_pol_sf"/>
</dbReference>
<feature type="compositionally biased region" description="Basic and acidic residues" evidence="21">
    <location>
        <begin position="42"/>
        <end position="52"/>
    </location>
</feature>
<evidence type="ECO:0000256" key="14">
    <source>
        <dbReference type="ARBA" id="ARBA00022932"/>
    </source>
</evidence>
<gene>
    <name evidence="25" type="ORF">TrCOL_g13215</name>
</gene>
<dbReference type="SUPFAM" id="SSF56672">
    <property type="entry name" value="DNA/RNA polymerases"/>
    <property type="match status" value="1"/>
</dbReference>
<dbReference type="GO" id="GO:0003887">
    <property type="term" value="F:DNA-directed DNA polymerase activity"/>
    <property type="evidence" value="ECO:0007669"/>
    <property type="project" value="UniProtKB-KW"/>
</dbReference>
<protein>
    <recommendedName>
        <fullName evidence="20">DNA polymerase</fullName>
        <ecNumber evidence="20">2.7.7.7</ecNumber>
    </recommendedName>
</protein>
<keyword evidence="5 20" id="KW-0808">Transferase</keyword>
<comment type="caution">
    <text evidence="25">The sequence shown here is derived from an EMBL/GenBank/DDBJ whole genome shotgun (WGS) entry which is preliminary data.</text>
</comment>
<keyword evidence="7 20" id="KW-0235">DNA replication</keyword>
<dbReference type="SUPFAM" id="SSF53098">
    <property type="entry name" value="Ribonuclease H-like"/>
    <property type="match status" value="1"/>
</dbReference>
<sequence length="1292" mass="143755">MLVPPPGMKCSVNWHHSRADGDSGPSGVRDSKGLGGVGGGDKVGETRREKSTVDPSSFKAFQDLELFKFKINRMLPSYVRVREAEFGALKEEGVVKLGWNLILPSVGTAHEPAREEVFAGRYASRCEWGEVRTGGEGGGGGIRVTGYERYDVGGLTGMVGVGEEERDGGLEEGGIYEFLVEVVDSGGEPRAGWEEERLRGGGDGYVESNPEDQMEDFDDTCMDENDIIDDVSAPAVDSKVSQRWGRPDVEKFDPKVKDINVQWLDIDMTSGSPLTQNPKAGEKVLGSNVGPVPVIRVFGTTDKGNSAALYVHGFTPYALFAAPKEFENNPANMERLRDMLNERLKNTIRNSQNYKTFCLGVKFIDDRKSIMGFSTTHTRFFQVFVSMPTMIPPLKRIFNEGVRLPGTGSTAPCQPFESNVPFVLRYMIDNKIGGASWLSLPGGSYKVRGENEKKTHCQLEIDISYKEVIARQSEGEWNKIAPLRVLSFDIECQGRKGYFPEADKDPVIQIANVVSIYGQAEPVVKNVFTLKGCLPIVGTQVITSEKEEDLLLKWAAFLKEIDVDIITGYNVQNFDIPYLLDRAETLGKVRGGKNMSPFKLWGRVRGSPAKMKESTFQSAAFGKRNNVDTTIEGRVVFDMLPYMQRNHKLSSYSLNAVCAEFLGQQKEDVHHSIISDLQNGSDEDRHRLAVYCVKDAVLPQKLMDKLSVLINYVEMARVTGVPVSFLISRGQQIKVFSMILRKCQDEKLCVPDLPKGRNTDGVAYEGATVLDPIKKFYTTPISTLDFASLYPSIMQAYNLCYSTLCTPQDVQKLEPEQYVKNPNGTFVSAETKKGILPTILSELLAARKQAKKDMKNAPNEFEKAVQNGRQLALKVSANSVYGFTGAAVGQLPCMPIASSVTNFGRQLLEKTKEFVESNYTKANGYEHDAVVVYGDTDSVMVKFGSDDMNEVFKLSEEAADKCSDLFPNPVLLEFEKVYYPYLLMNKKRYAGLMWTNVENPDYMDCKGLETVRRDNCQLVRDVIQTSLNKIIIDRDTKGAIAYVKRQISDLLQNKMDISKLVITKSLNKGAEYALGLGGKKEDYKIKAAHVELAARLKKRDGAAAPQMGDRIPYVIVQGPKGAQTFTKSEDPLYALENNIPIDCAWYLSNQLSKPLTRIFEPVIDNVEGELLKGDHTRKIFIATPKSTKGSLMSFAVKKAACVGCKALIPKNTGNLCEHCVPRENEIYGSKLRELRCAEVEYAQLWTAAQRIHGAVLQDVMCTGDGCACQFYKRMKLKQDVDRYQKAVDAFER</sequence>
<dbReference type="Gene3D" id="1.10.287.690">
    <property type="entry name" value="Helix hairpin bin"/>
    <property type="match status" value="1"/>
</dbReference>
<dbReference type="InterPro" id="IPR050240">
    <property type="entry name" value="DNA_pol_type-B"/>
</dbReference>
<accession>A0A9W7GJJ6</accession>
<keyword evidence="8" id="KW-0540">Nuclease</keyword>